<name>A0A091B8S7_9GAMM</name>
<dbReference type="STRING" id="1384056.N787_06785"/>
<keyword evidence="3" id="KW-1185">Reference proteome</keyword>
<accession>A0A091B8S7</accession>
<evidence type="ECO:0008006" key="4">
    <source>
        <dbReference type="Google" id="ProtNLM"/>
    </source>
</evidence>
<dbReference type="Proteomes" id="UP000029393">
    <property type="component" value="Unassembled WGS sequence"/>
</dbReference>
<reference evidence="2 3" key="1">
    <citation type="submission" date="2013-09" db="EMBL/GenBank/DDBJ databases">
        <title>Genome sequencing of Arenimonas metalli.</title>
        <authorList>
            <person name="Chen F."/>
            <person name="Wang G."/>
        </authorList>
    </citation>
    <scope>NUCLEOTIDE SEQUENCE [LARGE SCALE GENOMIC DNA]</scope>
    <source>
        <strain evidence="2 3">CF5-1</strain>
    </source>
</reference>
<dbReference type="RefSeq" id="WP_034210139.1">
    <property type="nucleotide sequence ID" value="NZ_AVCK01000003.1"/>
</dbReference>
<comment type="caution">
    <text evidence="2">The sequence shown here is derived from an EMBL/GenBank/DDBJ whole genome shotgun (WGS) entry which is preliminary data.</text>
</comment>
<dbReference type="Pfam" id="PF03695">
    <property type="entry name" value="UPF0149"/>
    <property type="match status" value="1"/>
</dbReference>
<dbReference type="NCBIfam" id="TIGR02292">
    <property type="entry name" value="ygfB_yecA"/>
    <property type="match status" value="1"/>
</dbReference>
<dbReference type="OrthoDB" id="570299at2"/>
<gene>
    <name evidence="2" type="ORF">N787_06785</name>
</gene>
<feature type="compositionally biased region" description="Basic and acidic residues" evidence="1">
    <location>
        <begin position="214"/>
        <end position="224"/>
    </location>
</feature>
<organism evidence="2 3">
    <name type="scientific">Arenimonas metalli CF5-1</name>
    <dbReference type="NCBI Taxonomy" id="1384056"/>
    <lineage>
        <taxon>Bacteria</taxon>
        <taxon>Pseudomonadati</taxon>
        <taxon>Pseudomonadota</taxon>
        <taxon>Gammaproteobacteria</taxon>
        <taxon>Lysobacterales</taxon>
        <taxon>Lysobacteraceae</taxon>
        <taxon>Arenimonas</taxon>
    </lineage>
</organism>
<proteinExistence type="predicted"/>
<sequence>MATVKADWFRANDPRIDELDRLLEQRAVPFGGYGLEQLDGFLSALVVSPGEVIPVEEWLPRVWGKAPPRWENEADEAAARALLMLAWNTAARRVRFNSDEMTVDGALFWWLPDDVEGDHGDDVDIGAAWGAGFLDGMDLRSEAWDAWIAKDEWIGEVEGYVEALAVGSYPAEQEGGAPTPLPYSERLEIHAGLPDMLHDLHVHRIESLTPREPVRRAATPERNDPCPCDSGKKYKKCCGA</sequence>
<dbReference type="InterPro" id="IPR011978">
    <property type="entry name" value="YgfB-like"/>
</dbReference>
<dbReference type="AlphaFoldDB" id="A0A091B8S7"/>
<dbReference type="InterPro" id="IPR036255">
    <property type="entry name" value="YgfB-like_sf"/>
</dbReference>
<protein>
    <recommendedName>
        <fullName evidence="4">YecA family protein</fullName>
    </recommendedName>
</protein>
<dbReference type="PATRIC" id="fig|1384056.3.peg.232"/>
<evidence type="ECO:0000256" key="1">
    <source>
        <dbReference type="SAM" id="MobiDB-lite"/>
    </source>
</evidence>
<dbReference type="Gene3D" id="1.20.120.740">
    <property type="entry name" value="YgfB uncharacterised protein family UPF0149, PF03695"/>
    <property type="match status" value="1"/>
</dbReference>
<evidence type="ECO:0000313" key="2">
    <source>
        <dbReference type="EMBL" id="KFN48141.1"/>
    </source>
</evidence>
<dbReference type="Gene3D" id="3.10.450.50">
    <property type="match status" value="1"/>
</dbReference>
<dbReference type="SUPFAM" id="SSF101327">
    <property type="entry name" value="YgfB-like"/>
    <property type="match status" value="1"/>
</dbReference>
<dbReference type="InterPro" id="IPR004027">
    <property type="entry name" value="SEC_C_motif"/>
</dbReference>
<dbReference type="SUPFAM" id="SSF103642">
    <property type="entry name" value="Sec-C motif"/>
    <property type="match status" value="1"/>
</dbReference>
<dbReference type="Pfam" id="PF02810">
    <property type="entry name" value="SEC-C"/>
    <property type="match status" value="1"/>
</dbReference>
<dbReference type="eggNOG" id="COG3318">
    <property type="taxonomic scope" value="Bacteria"/>
</dbReference>
<evidence type="ECO:0000313" key="3">
    <source>
        <dbReference type="Proteomes" id="UP000029393"/>
    </source>
</evidence>
<feature type="region of interest" description="Disordered" evidence="1">
    <location>
        <begin position="214"/>
        <end position="233"/>
    </location>
</feature>
<dbReference type="EMBL" id="AVCK01000003">
    <property type="protein sequence ID" value="KFN48141.1"/>
    <property type="molecule type" value="Genomic_DNA"/>
</dbReference>